<proteinExistence type="predicted"/>
<evidence type="ECO:0000259" key="2">
    <source>
        <dbReference type="Pfam" id="PF10633"/>
    </source>
</evidence>
<keyword evidence="1" id="KW-0472">Membrane</keyword>
<evidence type="ECO:0000313" key="4">
    <source>
        <dbReference type="Proteomes" id="UP000823863"/>
    </source>
</evidence>
<sequence length="406" mass="41666">MGGEEGESIMSAKNMAVLREKGWKIGAVAAAAACLFAARPITAQAAGGLDLYTDYPGMTAKAGDSLSFSLELDNTGEACDASLSVQSLPDGWEGYISGGGGQISRIHVPSGTAGATATFQLEIPADAAEGSYQVVLAADAGGGVSDTLTLDLAVSELQVSQGDFSSEYPEQEGAAGTAFSFNATLVNNSGEARSYSLSAQSPSGWQVAFRPSGESTQVASIELEPGASQGLTVAVTPPDNVAAGEYTIPCSAISGSETLDMELSVTITEQYQMDLSTPDGLLSFSAQAGADSDVTLSITNNGNVAIENVNLTSSTPSGWNVSFDTPTVDVIEAGETAQVTAHVTPSDEALTGDYVVTITASTSETSDSAEFRVSVETSMVWGVVAVVILVAIIGVIGWIFRKYGRR</sequence>
<dbReference type="PANTHER" id="PTHR39198:SF1">
    <property type="entry name" value="ALPHA-GALACTOSIDASE NEW3 DOMAIN-CONTAINING PROTEIN"/>
    <property type="match status" value="1"/>
</dbReference>
<dbReference type="PANTHER" id="PTHR39198">
    <property type="entry name" value="HYPOTHETICAL MEMBRANE PROTEIN, CONSERVED"/>
    <property type="match status" value="1"/>
</dbReference>
<feature type="domain" description="Alpha-galactosidase NEW3" evidence="2">
    <location>
        <begin position="287"/>
        <end position="361"/>
    </location>
</feature>
<dbReference type="InterPro" id="IPR018905">
    <property type="entry name" value="A-galactase_NEW3"/>
</dbReference>
<comment type="caution">
    <text evidence="3">The sequence shown here is derived from an EMBL/GenBank/DDBJ whole genome shotgun (WGS) entry which is preliminary data.</text>
</comment>
<feature type="domain" description="Alpha-galactosidase NEW3" evidence="2">
    <location>
        <begin position="176"/>
        <end position="250"/>
    </location>
</feature>
<protein>
    <recommendedName>
        <fullName evidence="2">Alpha-galactosidase NEW3 domain-containing protein</fullName>
    </recommendedName>
</protein>
<dbReference type="Pfam" id="PF10633">
    <property type="entry name" value="NPCBM_assoc"/>
    <property type="match status" value="2"/>
</dbReference>
<organism evidence="3 4">
    <name type="scientific">Candidatus Enterocloster excrementigallinarum</name>
    <dbReference type="NCBI Taxonomy" id="2838558"/>
    <lineage>
        <taxon>Bacteria</taxon>
        <taxon>Bacillati</taxon>
        <taxon>Bacillota</taxon>
        <taxon>Clostridia</taxon>
        <taxon>Lachnospirales</taxon>
        <taxon>Lachnospiraceae</taxon>
        <taxon>Enterocloster</taxon>
    </lineage>
</organism>
<dbReference type="InterPro" id="IPR013783">
    <property type="entry name" value="Ig-like_fold"/>
</dbReference>
<dbReference type="EMBL" id="DWWB01000053">
    <property type="protein sequence ID" value="HJC66857.1"/>
    <property type="molecule type" value="Genomic_DNA"/>
</dbReference>
<accession>A0A9D2PW46</accession>
<evidence type="ECO:0000313" key="3">
    <source>
        <dbReference type="EMBL" id="HJC66857.1"/>
    </source>
</evidence>
<name>A0A9D2PW46_9FIRM</name>
<dbReference type="AlphaFoldDB" id="A0A9D2PW46"/>
<dbReference type="Gene3D" id="2.60.40.10">
    <property type="entry name" value="Immunoglobulins"/>
    <property type="match status" value="3"/>
</dbReference>
<dbReference type="Proteomes" id="UP000823863">
    <property type="component" value="Unassembled WGS sequence"/>
</dbReference>
<keyword evidence="1" id="KW-0812">Transmembrane</keyword>
<reference evidence="3" key="1">
    <citation type="journal article" date="2021" name="PeerJ">
        <title>Extensive microbial diversity within the chicken gut microbiome revealed by metagenomics and culture.</title>
        <authorList>
            <person name="Gilroy R."/>
            <person name="Ravi A."/>
            <person name="Getino M."/>
            <person name="Pursley I."/>
            <person name="Horton D.L."/>
            <person name="Alikhan N.F."/>
            <person name="Baker D."/>
            <person name="Gharbi K."/>
            <person name="Hall N."/>
            <person name="Watson M."/>
            <person name="Adriaenssens E.M."/>
            <person name="Foster-Nyarko E."/>
            <person name="Jarju S."/>
            <person name="Secka A."/>
            <person name="Antonio M."/>
            <person name="Oren A."/>
            <person name="Chaudhuri R.R."/>
            <person name="La Ragione R."/>
            <person name="Hildebrand F."/>
            <person name="Pallen M.J."/>
        </authorList>
    </citation>
    <scope>NUCLEOTIDE SEQUENCE</scope>
    <source>
        <strain evidence="3">CHK198-12963</strain>
    </source>
</reference>
<gene>
    <name evidence="3" type="ORF">H9931_09085</name>
</gene>
<reference evidence="3" key="2">
    <citation type="submission" date="2021-04" db="EMBL/GenBank/DDBJ databases">
        <authorList>
            <person name="Gilroy R."/>
        </authorList>
    </citation>
    <scope>NUCLEOTIDE SEQUENCE</scope>
    <source>
        <strain evidence="3">CHK198-12963</strain>
    </source>
</reference>
<keyword evidence="1" id="KW-1133">Transmembrane helix</keyword>
<evidence type="ECO:0000256" key="1">
    <source>
        <dbReference type="SAM" id="Phobius"/>
    </source>
</evidence>
<feature type="transmembrane region" description="Helical" evidence="1">
    <location>
        <begin position="379"/>
        <end position="400"/>
    </location>
</feature>